<evidence type="ECO:0000313" key="7">
    <source>
        <dbReference type="EMBL" id="KAA8583205.1"/>
    </source>
</evidence>
<dbReference type="Proteomes" id="UP000327493">
    <property type="component" value="Chromosome 18"/>
</dbReference>
<name>A0A5J5CRJ9_9PERO</name>
<evidence type="ECO:0000313" key="8">
    <source>
        <dbReference type="Proteomes" id="UP000327493"/>
    </source>
</evidence>
<evidence type="ECO:0000256" key="5">
    <source>
        <dbReference type="ARBA" id="ARBA00023136"/>
    </source>
</evidence>
<dbReference type="Pfam" id="PF04505">
    <property type="entry name" value="CD225"/>
    <property type="match status" value="1"/>
</dbReference>
<accession>A0A5J5CRJ9</accession>
<feature type="transmembrane region" description="Helical" evidence="6">
    <location>
        <begin position="250"/>
        <end position="272"/>
    </location>
</feature>
<protein>
    <submittedName>
        <fullName evidence="7">Uncharacterized protein</fullName>
    </submittedName>
</protein>
<evidence type="ECO:0000256" key="1">
    <source>
        <dbReference type="ARBA" id="ARBA00004370"/>
    </source>
</evidence>
<dbReference type="GO" id="GO:0016020">
    <property type="term" value="C:membrane"/>
    <property type="evidence" value="ECO:0007669"/>
    <property type="project" value="UniProtKB-SubCell"/>
</dbReference>
<comment type="subcellular location">
    <subcellularLocation>
        <location evidence="1">Membrane</location>
    </subcellularLocation>
</comment>
<dbReference type="PANTHER" id="PTHR14768">
    <property type="entry name" value="UPF0338 PROTEIN"/>
    <property type="match status" value="1"/>
</dbReference>
<comment type="similarity">
    <text evidence="2">Belongs to the CD225/Dispanin family.</text>
</comment>
<proteinExistence type="inferred from homology"/>
<organism evidence="7 8">
    <name type="scientific">Etheostoma spectabile</name>
    <name type="common">orangethroat darter</name>
    <dbReference type="NCBI Taxonomy" id="54343"/>
    <lineage>
        <taxon>Eukaryota</taxon>
        <taxon>Metazoa</taxon>
        <taxon>Chordata</taxon>
        <taxon>Craniata</taxon>
        <taxon>Vertebrata</taxon>
        <taxon>Euteleostomi</taxon>
        <taxon>Actinopterygii</taxon>
        <taxon>Neopterygii</taxon>
        <taxon>Teleostei</taxon>
        <taxon>Neoteleostei</taxon>
        <taxon>Acanthomorphata</taxon>
        <taxon>Eupercaria</taxon>
        <taxon>Perciformes</taxon>
        <taxon>Percoidei</taxon>
        <taxon>Percidae</taxon>
        <taxon>Etheostomatinae</taxon>
        <taxon>Etheostoma</taxon>
    </lineage>
</organism>
<sequence length="550" mass="60375">MENLSELQNPLLDKNSKHMVNGYGGDFPNNQYQENIINYFAGGGEGGGGKVNNGNVVSGSSYNTNGKMKSQQLLDATSLHLAVEAFYRPNFILYKEDSGSIKAKEYKSECCETTFTEKKAKEASNTAGADTPGTEDPQAKLLEDGEHIKIQTVSYEVEEEEYVEYEIGGSSQRRDELEAILCTNWKLLSFKVLAEGRQPTVAPCWEARPLRLGDLCQVDLLYVDTPGRTDCSSDSESEDNFIVVPPRDHLGLAIFSMLCCFWPLGIAAFYFSQGTTKAVNKGDFPLANIASRRALFLAALSITIGTAFSPYRPLAATMQADASPSLKSSVGTPPEAATRNFYCLPRRIISSYEPSSLGKFQMANSIIQLVNRVEEFHQISFRLYHLVDSLGHWRNVSLLSSITLECGRSEEGPRINASRFQMEAHRLGMRGSGPPNYQPADVGADWPYPAADSDPCSKDQTCCPNTGGGLRGCPISINTMLLLSPALGALTPLQYGRMSGTLGPERAATLDFNKSILRLSSTAHRDICPEPLRNQVHFTILDDINRVTLQ</sequence>
<dbReference type="EMBL" id="VOFY01000018">
    <property type="protein sequence ID" value="KAA8583205.1"/>
    <property type="molecule type" value="Genomic_DNA"/>
</dbReference>
<evidence type="ECO:0000256" key="6">
    <source>
        <dbReference type="SAM" id="Phobius"/>
    </source>
</evidence>
<keyword evidence="3 6" id="KW-0812">Transmembrane</keyword>
<evidence type="ECO:0000256" key="3">
    <source>
        <dbReference type="ARBA" id="ARBA00022692"/>
    </source>
</evidence>
<dbReference type="InterPro" id="IPR007593">
    <property type="entry name" value="CD225/Dispanin_fam"/>
</dbReference>
<gene>
    <name evidence="7" type="ORF">FQN60_015751</name>
</gene>
<comment type="caution">
    <text evidence="7">The sequence shown here is derived from an EMBL/GenBank/DDBJ whole genome shotgun (WGS) entry which is preliminary data.</text>
</comment>
<dbReference type="PANTHER" id="PTHR14768:SF4">
    <property type="entry name" value="SYNAPSE DIFFERENTIATION-INDUCING GENE PROTEIN 1-LIKE"/>
    <property type="match status" value="1"/>
</dbReference>
<evidence type="ECO:0000256" key="2">
    <source>
        <dbReference type="ARBA" id="ARBA00006843"/>
    </source>
</evidence>
<evidence type="ECO:0000256" key="4">
    <source>
        <dbReference type="ARBA" id="ARBA00022989"/>
    </source>
</evidence>
<keyword evidence="5 6" id="KW-0472">Membrane</keyword>
<dbReference type="AlphaFoldDB" id="A0A5J5CRJ9"/>
<reference evidence="7 8" key="1">
    <citation type="submission" date="2019-08" db="EMBL/GenBank/DDBJ databases">
        <title>A chromosome-level genome assembly, high-density linkage maps, and genome scans reveal the genomic architecture of hybrid incompatibilities underlying speciation via character displacement in darters (Percidae: Etheostominae).</title>
        <authorList>
            <person name="Moran R.L."/>
            <person name="Catchen J.M."/>
            <person name="Fuller R.C."/>
        </authorList>
    </citation>
    <scope>NUCLEOTIDE SEQUENCE [LARGE SCALE GENOMIC DNA]</scope>
    <source>
        <strain evidence="7">EspeVRDwgs_2016</strain>
        <tissue evidence="7">Muscle</tissue>
    </source>
</reference>
<feature type="transmembrane region" description="Helical" evidence="6">
    <location>
        <begin position="293"/>
        <end position="311"/>
    </location>
</feature>
<feature type="non-terminal residue" evidence="7">
    <location>
        <position position="550"/>
    </location>
</feature>
<keyword evidence="8" id="KW-1185">Reference proteome</keyword>
<keyword evidence="4 6" id="KW-1133">Transmembrane helix</keyword>